<dbReference type="GO" id="GO:0004455">
    <property type="term" value="F:ketol-acid reductoisomerase activity"/>
    <property type="evidence" value="ECO:0007669"/>
    <property type="project" value="UniProtKB-EC"/>
</dbReference>
<name>A0ABR2ZHB8_9AGAR</name>
<dbReference type="PANTHER" id="PTHR21371:SF1">
    <property type="entry name" value="KETOL-ACID REDUCTOISOMERASE, MITOCHONDRIAL"/>
    <property type="match status" value="1"/>
</dbReference>
<dbReference type="PANTHER" id="PTHR21371">
    <property type="entry name" value="KETOL-ACID REDUCTOISOMERASE, MITOCHONDRIAL"/>
    <property type="match status" value="1"/>
</dbReference>
<keyword evidence="4" id="KW-1185">Reference proteome</keyword>
<dbReference type="EC" id="1.1.1.86" evidence="3"/>
<dbReference type="Gene3D" id="3.40.50.720">
    <property type="entry name" value="NAD(P)-binding Rossmann-like Domain"/>
    <property type="match status" value="1"/>
</dbReference>
<evidence type="ECO:0000259" key="2">
    <source>
        <dbReference type="Pfam" id="PF07991"/>
    </source>
</evidence>
<accession>A0ABR2ZHB8</accession>
<protein>
    <submittedName>
        <fullName evidence="3">Bifunctional acetohydroxyacid reductoisomerase</fullName>
        <ecNumber evidence="3">1.1.1.86</ecNumber>
    </submittedName>
</protein>
<dbReference type="Proteomes" id="UP001437256">
    <property type="component" value="Unassembled WGS sequence"/>
</dbReference>
<evidence type="ECO:0000313" key="4">
    <source>
        <dbReference type="Proteomes" id="UP001437256"/>
    </source>
</evidence>
<dbReference type="InterPro" id="IPR013023">
    <property type="entry name" value="KARI"/>
</dbReference>
<dbReference type="InterPro" id="IPR013116">
    <property type="entry name" value="KARI_N"/>
</dbReference>
<dbReference type="SUPFAM" id="SSF51735">
    <property type="entry name" value="NAD(P)-binding Rossmann-fold domains"/>
    <property type="match status" value="1"/>
</dbReference>
<dbReference type="InterPro" id="IPR036291">
    <property type="entry name" value="NAD(P)-bd_dom_sf"/>
</dbReference>
<dbReference type="EMBL" id="JBBXMP010000150">
    <property type="protein sequence ID" value="KAL0061052.1"/>
    <property type="molecule type" value="Genomic_DNA"/>
</dbReference>
<proteinExistence type="predicted"/>
<keyword evidence="3" id="KW-0560">Oxidoreductase</keyword>
<comment type="caution">
    <text evidence="3">The sequence shown here is derived from an EMBL/GenBank/DDBJ whole genome shotgun (WGS) entry which is preliminary data.</text>
</comment>
<organism evidence="3 4">
    <name type="scientific">Marasmius tenuissimus</name>
    <dbReference type="NCBI Taxonomy" id="585030"/>
    <lineage>
        <taxon>Eukaryota</taxon>
        <taxon>Fungi</taxon>
        <taxon>Dikarya</taxon>
        <taxon>Basidiomycota</taxon>
        <taxon>Agaricomycotina</taxon>
        <taxon>Agaricomycetes</taxon>
        <taxon>Agaricomycetidae</taxon>
        <taxon>Agaricales</taxon>
        <taxon>Marasmiineae</taxon>
        <taxon>Marasmiaceae</taxon>
        <taxon>Marasmius</taxon>
    </lineage>
</organism>
<sequence length="317" mass="35668">MLDHLLEIYYTDRFICNYYPEDITMLCDIQLRVLADIREVLHYPHSIQESVSAERTLTLHLVVPLYEELLDILKSLKSKFPKLSHALDAAILKLNDYIKIARESKIYGLAIVISVIHPMFKLTHIRERWGDEEAVKVKAYLREAMLAFQRKQPFEPNAASPFTCRAEAGQGQEARAQTSYIARVRALKHGLEDGNTGATAQPTNTAKSENSGPSTADRDAWDQAEVDKQLLDWENTGIFDEDDDFDLVRRWDMPPRLIPPSDVDVILVAPKGSGRTVRTLFKEGRGIDPSVAVWQDVTSKAKEKAIALGVGIGSYSS</sequence>
<feature type="domain" description="KARI N-terminal Rossmann" evidence="2">
    <location>
        <begin position="258"/>
        <end position="314"/>
    </location>
</feature>
<dbReference type="Pfam" id="PF07991">
    <property type="entry name" value="KARI_N"/>
    <property type="match status" value="1"/>
</dbReference>
<feature type="region of interest" description="Disordered" evidence="1">
    <location>
        <begin position="192"/>
        <end position="219"/>
    </location>
</feature>
<gene>
    <name evidence="3" type="primary">ILV5_2</name>
    <name evidence="3" type="ORF">AAF712_012173</name>
</gene>
<evidence type="ECO:0000313" key="3">
    <source>
        <dbReference type="EMBL" id="KAL0061052.1"/>
    </source>
</evidence>
<evidence type="ECO:0000256" key="1">
    <source>
        <dbReference type="SAM" id="MobiDB-lite"/>
    </source>
</evidence>
<feature type="compositionally biased region" description="Polar residues" evidence="1">
    <location>
        <begin position="196"/>
        <end position="214"/>
    </location>
</feature>
<reference evidence="3 4" key="1">
    <citation type="submission" date="2024-05" db="EMBL/GenBank/DDBJ databases">
        <title>A draft genome resource for the thread blight pathogen Marasmius tenuissimus strain MS-2.</title>
        <authorList>
            <person name="Yulfo-Soto G.E."/>
            <person name="Baruah I.K."/>
            <person name="Amoako-Attah I."/>
            <person name="Bukari Y."/>
            <person name="Meinhardt L.W."/>
            <person name="Bailey B.A."/>
            <person name="Cohen S.P."/>
        </authorList>
    </citation>
    <scope>NUCLEOTIDE SEQUENCE [LARGE SCALE GENOMIC DNA]</scope>
    <source>
        <strain evidence="3 4">MS-2</strain>
    </source>
</reference>